<dbReference type="Gene3D" id="3.50.50.60">
    <property type="entry name" value="FAD/NAD(P)-binding domain"/>
    <property type="match status" value="1"/>
</dbReference>
<dbReference type="AlphaFoldDB" id="A0A7H1NUY8"/>
<dbReference type="NCBIfam" id="NF008899">
    <property type="entry name" value="PRK12266.1"/>
    <property type="match status" value="1"/>
</dbReference>
<feature type="domain" description="Alpha-glycerophosphate oxidase C-terminal" evidence="8">
    <location>
        <begin position="396"/>
        <end position="507"/>
    </location>
</feature>
<keyword evidence="10" id="KW-1185">Reference proteome</keyword>
<proteinExistence type="inferred from homology"/>
<evidence type="ECO:0000256" key="3">
    <source>
        <dbReference type="ARBA" id="ARBA00022630"/>
    </source>
</evidence>
<dbReference type="InterPro" id="IPR038299">
    <property type="entry name" value="DAO_C_sf"/>
</dbReference>
<dbReference type="InterPro" id="IPR000447">
    <property type="entry name" value="G3P_DH_FAD-dep"/>
</dbReference>
<dbReference type="EMBL" id="CP060244">
    <property type="protein sequence ID" value="QNT79598.1"/>
    <property type="molecule type" value="Genomic_DNA"/>
</dbReference>
<dbReference type="Pfam" id="PF16901">
    <property type="entry name" value="DAO_C"/>
    <property type="match status" value="1"/>
</dbReference>
<dbReference type="PANTHER" id="PTHR11985">
    <property type="entry name" value="GLYCEROL-3-PHOSPHATE DEHYDROGENASE"/>
    <property type="match status" value="1"/>
</dbReference>
<keyword evidence="4" id="KW-0274">FAD</keyword>
<comment type="cofactor">
    <cofactor evidence="1 6">
        <name>FAD</name>
        <dbReference type="ChEBI" id="CHEBI:57692"/>
    </cofactor>
</comment>
<dbReference type="Pfam" id="PF01266">
    <property type="entry name" value="DAO"/>
    <property type="match status" value="1"/>
</dbReference>
<dbReference type="Gene3D" id="3.30.9.10">
    <property type="entry name" value="D-Amino Acid Oxidase, subunit A, domain 2"/>
    <property type="match status" value="1"/>
</dbReference>
<evidence type="ECO:0000256" key="2">
    <source>
        <dbReference type="ARBA" id="ARBA00007330"/>
    </source>
</evidence>
<dbReference type="SUPFAM" id="SSF54373">
    <property type="entry name" value="FAD-linked reductases, C-terminal domain"/>
    <property type="match status" value="1"/>
</dbReference>
<accession>A0A7H1NUY8</accession>
<dbReference type="KEGG" id="ebla:JGUZn3_23980"/>
<dbReference type="GO" id="GO:0046168">
    <property type="term" value="P:glycerol-3-phosphate catabolic process"/>
    <property type="evidence" value="ECO:0007669"/>
    <property type="project" value="TreeGrafter"/>
</dbReference>
<reference evidence="9 10" key="1">
    <citation type="submission" date="2020-08" db="EMBL/GenBank/DDBJ databases">
        <title>Complete genome sequence of Entomobacter blattae G55GP.</title>
        <authorList>
            <person name="Poehlein A."/>
            <person name="Guzman J."/>
            <person name="Daniel R."/>
            <person name="Vilcinskas A."/>
        </authorList>
    </citation>
    <scope>NUCLEOTIDE SEQUENCE [LARGE SCALE GENOMIC DNA]</scope>
    <source>
        <strain evidence="9 10">G55GP</strain>
    </source>
</reference>
<evidence type="ECO:0000256" key="5">
    <source>
        <dbReference type="ARBA" id="ARBA00023002"/>
    </source>
</evidence>
<dbReference type="PRINTS" id="PR01001">
    <property type="entry name" value="FADG3PDH"/>
</dbReference>
<dbReference type="RefSeq" id="WP_203413743.1">
    <property type="nucleotide sequence ID" value="NZ_CP060244.1"/>
</dbReference>
<evidence type="ECO:0000313" key="10">
    <source>
        <dbReference type="Proteomes" id="UP000516349"/>
    </source>
</evidence>
<keyword evidence="5 6" id="KW-0560">Oxidoreductase</keyword>
<name>A0A7H1NUY8_9PROT</name>
<evidence type="ECO:0000259" key="8">
    <source>
        <dbReference type="Pfam" id="PF16901"/>
    </source>
</evidence>
<dbReference type="Gene3D" id="1.10.8.870">
    <property type="entry name" value="Alpha-glycerophosphate oxidase, cap domain"/>
    <property type="match status" value="1"/>
</dbReference>
<evidence type="ECO:0000256" key="6">
    <source>
        <dbReference type="RuleBase" id="RU361217"/>
    </source>
</evidence>
<sequence>MVNHEGEPHQQVDILIVGGGVNGAGIARDASGRGLKVMLVEKDDLASHTSSASSKLIHGGLRYLEYYEFRLVREALTERENLLKIAPHIIWPMRFVLPHENNVRPAWLVRLGLFLYDHLGKKQTLPRCQGVSFKNTVYGAPIKSSIERGFIYSDCAVMDSRLVVLNAIDAVRHGADVRVHTRLVSAKRDQDQWVAEIENTTTGKQTTVRCKVLVNAAGPWVSSILSDTLSLGHEKNLRLVKGSHIIVPKLYEGTFAYILQNPDKRIVFAIPYEEQFTLIGTTDIPWKKDPQVVEISEEEVSYLCETINRHFRKKISAKDVVWSYAGVRPLYDNSAQNASAVTRDYVFDINAPEGGAPILSIFGGKITTYRKLAEHAMEKLLPYFPELSSRSAWTATKALPGGNLGKSGFGGLLDILHEKAGFLDERMLYRLARTYGSAAFNIIGNSKKPEDLGKDFGGGLTESEILYLIKHEWARKGEDILWRRTRMGLHLTAEQSREVDSFVEETVAKHRDNLF</sequence>
<evidence type="ECO:0000313" key="9">
    <source>
        <dbReference type="EMBL" id="QNT79598.1"/>
    </source>
</evidence>
<feature type="domain" description="FAD dependent oxidoreductase" evidence="7">
    <location>
        <begin position="13"/>
        <end position="369"/>
    </location>
</feature>
<dbReference type="EC" id="1.1.5.3" evidence="6"/>
<dbReference type="NCBIfam" id="NF009906">
    <property type="entry name" value="PRK13369.1"/>
    <property type="match status" value="1"/>
</dbReference>
<dbReference type="InterPro" id="IPR036188">
    <property type="entry name" value="FAD/NAD-bd_sf"/>
</dbReference>
<gene>
    <name evidence="9" type="primary">glpD</name>
    <name evidence="9" type="ORF">JGUZn3_23980</name>
</gene>
<evidence type="ECO:0000256" key="1">
    <source>
        <dbReference type="ARBA" id="ARBA00001974"/>
    </source>
</evidence>
<evidence type="ECO:0000256" key="4">
    <source>
        <dbReference type="ARBA" id="ARBA00022827"/>
    </source>
</evidence>
<dbReference type="PROSITE" id="PS00977">
    <property type="entry name" value="FAD_G3PDH_1"/>
    <property type="match status" value="1"/>
</dbReference>
<keyword evidence="3 6" id="KW-0285">Flavoprotein</keyword>
<dbReference type="InterPro" id="IPR006076">
    <property type="entry name" value="FAD-dep_OxRdtase"/>
</dbReference>
<dbReference type="Gene3D" id="6.10.250.1890">
    <property type="match status" value="1"/>
</dbReference>
<organism evidence="9 10">
    <name type="scientific">Entomobacter blattae</name>
    <dbReference type="NCBI Taxonomy" id="2762277"/>
    <lineage>
        <taxon>Bacteria</taxon>
        <taxon>Pseudomonadati</taxon>
        <taxon>Pseudomonadota</taxon>
        <taxon>Alphaproteobacteria</taxon>
        <taxon>Acetobacterales</taxon>
        <taxon>Acetobacteraceae</taxon>
        <taxon>Entomobacter</taxon>
    </lineage>
</organism>
<dbReference type="InterPro" id="IPR031656">
    <property type="entry name" value="DAO_C"/>
</dbReference>
<dbReference type="PANTHER" id="PTHR11985:SF15">
    <property type="entry name" value="GLYCEROL-3-PHOSPHATE DEHYDROGENASE, MITOCHONDRIAL"/>
    <property type="match status" value="1"/>
</dbReference>
<evidence type="ECO:0000259" key="7">
    <source>
        <dbReference type="Pfam" id="PF01266"/>
    </source>
</evidence>
<protein>
    <recommendedName>
        <fullName evidence="6">Glycerol-3-phosphate dehydrogenase</fullName>
        <ecNumber evidence="6">1.1.5.3</ecNumber>
    </recommendedName>
</protein>
<dbReference type="Proteomes" id="UP000516349">
    <property type="component" value="Chromosome"/>
</dbReference>
<comment type="catalytic activity">
    <reaction evidence="6">
        <text>a quinone + sn-glycerol 3-phosphate = dihydroxyacetone phosphate + a quinol</text>
        <dbReference type="Rhea" id="RHEA:18977"/>
        <dbReference type="ChEBI" id="CHEBI:24646"/>
        <dbReference type="ChEBI" id="CHEBI:57597"/>
        <dbReference type="ChEBI" id="CHEBI:57642"/>
        <dbReference type="ChEBI" id="CHEBI:132124"/>
        <dbReference type="EC" id="1.1.5.3"/>
    </reaction>
</comment>
<dbReference type="GO" id="GO:0009331">
    <property type="term" value="C:glycerol-3-phosphate dehydrogenase (FAD) complex"/>
    <property type="evidence" value="ECO:0007669"/>
    <property type="project" value="UniProtKB-UniRule"/>
</dbReference>
<dbReference type="SUPFAM" id="SSF51905">
    <property type="entry name" value="FAD/NAD(P)-binding domain"/>
    <property type="match status" value="1"/>
</dbReference>
<dbReference type="GO" id="GO:0004368">
    <property type="term" value="F:glycerol-3-phosphate dehydrogenase (quinone) activity"/>
    <property type="evidence" value="ECO:0007669"/>
    <property type="project" value="UniProtKB-EC"/>
</dbReference>
<dbReference type="PROSITE" id="PS00978">
    <property type="entry name" value="FAD_G3PDH_2"/>
    <property type="match status" value="1"/>
</dbReference>
<comment type="similarity">
    <text evidence="2 6">Belongs to the FAD-dependent glycerol-3-phosphate dehydrogenase family.</text>
</comment>